<evidence type="ECO:0000256" key="14">
    <source>
        <dbReference type="ARBA" id="ARBA00023136"/>
    </source>
</evidence>
<evidence type="ECO:0000256" key="5">
    <source>
        <dbReference type="ARBA" id="ARBA00018936"/>
    </source>
</evidence>
<evidence type="ECO:0000256" key="20">
    <source>
        <dbReference type="RuleBase" id="RU362132"/>
    </source>
</evidence>
<dbReference type="SUPFAM" id="SSF52467">
    <property type="entry name" value="DHS-like NAD/FAD-binding domain"/>
    <property type="match status" value="1"/>
</dbReference>
<keyword evidence="6 21" id="KW-0812">Transmembrane</keyword>
<evidence type="ECO:0000256" key="3">
    <source>
        <dbReference type="ARBA" id="ARBA00004389"/>
    </source>
</evidence>
<evidence type="ECO:0000256" key="8">
    <source>
        <dbReference type="ARBA" id="ARBA00022824"/>
    </source>
</evidence>
<dbReference type="PANTHER" id="PTHR18968:SF166">
    <property type="entry name" value="2-HYDROXYACYL-COA LYASE 2"/>
    <property type="match status" value="1"/>
</dbReference>
<dbReference type="Proteomes" id="UP000694568">
    <property type="component" value="Unplaced"/>
</dbReference>
<protein>
    <recommendedName>
        <fullName evidence="5">2-hydroxyacyl-CoA lyase 2</fullName>
    </recommendedName>
    <alternativeName>
        <fullName evidence="17">Acetolactate synthase-like protein</fullName>
    </alternativeName>
    <alternativeName>
        <fullName evidence="16">IlvB-like protein</fullName>
    </alternativeName>
</protein>
<dbReference type="GO" id="GO:0009099">
    <property type="term" value="P:L-valine biosynthetic process"/>
    <property type="evidence" value="ECO:0007669"/>
    <property type="project" value="TreeGrafter"/>
</dbReference>
<dbReference type="AlphaFoldDB" id="A0A8C9YNE6"/>
<keyword evidence="7" id="KW-0479">Metal-binding</keyword>
<dbReference type="InterPro" id="IPR029061">
    <property type="entry name" value="THDP-binding"/>
</dbReference>
<keyword evidence="15" id="KW-0456">Lyase</keyword>
<accession>A0A8C9YNE6</accession>
<dbReference type="GO" id="GO:0003984">
    <property type="term" value="F:acetolactate synthase activity"/>
    <property type="evidence" value="ECO:0007669"/>
    <property type="project" value="TreeGrafter"/>
</dbReference>
<organism evidence="25 26">
    <name type="scientific">Sander lucioperca</name>
    <name type="common">Pike-perch</name>
    <name type="synonym">Perca lucioperca</name>
    <dbReference type="NCBI Taxonomy" id="283035"/>
    <lineage>
        <taxon>Eukaryota</taxon>
        <taxon>Metazoa</taxon>
        <taxon>Chordata</taxon>
        <taxon>Craniata</taxon>
        <taxon>Vertebrata</taxon>
        <taxon>Euteleostomi</taxon>
        <taxon>Actinopterygii</taxon>
        <taxon>Neopterygii</taxon>
        <taxon>Teleostei</taxon>
        <taxon>Neoteleostei</taxon>
        <taxon>Acanthomorphata</taxon>
        <taxon>Eupercaria</taxon>
        <taxon>Perciformes</taxon>
        <taxon>Percoidei</taxon>
        <taxon>Percidae</taxon>
        <taxon>Luciopercinae</taxon>
        <taxon>Sander</taxon>
    </lineage>
</organism>
<dbReference type="FunFam" id="3.40.50.1220:FF:000021">
    <property type="entry name" value="IlvB (bacterial acetolactate synthase)-like"/>
    <property type="match status" value="1"/>
</dbReference>
<feature type="domain" description="Thiamine pyrophosphate enzyme central" evidence="22">
    <location>
        <begin position="273"/>
        <end position="405"/>
    </location>
</feature>
<evidence type="ECO:0000256" key="1">
    <source>
        <dbReference type="ARBA" id="ARBA00001946"/>
    </source>
</evidence>
<dbReference type="FunFam" id="3.40.50.970:FF:000048">
    <property type="entry name" value="IlvB (bacterial acetolactate synthase)-like"/>
    <property type="match status" value="1"/>
</dbReference>
<evidence type="ECO:0000256" key="4">
    <source>
        <dbReference type="ARBA" id="ARBA00007812"/>
    </source>
</evidence>
<feature type="domain" description="Thiamine pyrophosphate enzyme N-terminal TPP-binding" evidence="24">
    <location>
        <begin position="53"/>
        <end position="168"/>
    </location>
</feature>
<evidence type="ECO:0000256" key="12">
    <source>
        <dbReference type="ARBA" id="ARBA00023052"/>
    </source>
</evidence>
<feature type="transmembrane region" description="Helical" evidence="21">
    <location>
        <begin position="12"/>
        <end position="43"/>
    </location>
</feature>
<dbReference type="GO" id="GO:0048701">
    <property type="term" value="P:embryonic cranial skeleton morphogenesis"/>
    <property type="evidence" value="ECO:0007669"/>
    <property type="project" value="Ensembl"/>
</dbReference>
<dbReference type="GO" id="GO:0005948">
    <property type="term" value="C:acetolactate synthase complex"/>
    <property type="evidence" value="ECO:0007669"/>
    <property type="project" value="TreeGrafter"/>
</dbReference>
<keyword evidence="26" id="KW-1185">Reference proteome</keyword>
<comment type="cofactor">
    <cofactor evidence="2">
        <name>thiamine diphosphate</name>
        <dbReference type="ChEBI" id="CHEBI:58937"/>
    </cofactor>
</comment>
<dbReference type="InterPro" id="IPR011766">
    <property type="entry name" value="TPP_enzyme_TPP-bd"/>
</dbReference>
<evidence type="ECO:0000259" key="22">
    <source>
        <dbReference type="Pfam" id="PF00205"/>
    </source>
</evidence>
<dbReference type="Ensembl" id="ENSSLUT00000029585.1">
    <property type="protein sequence ID" value="ENSSLUP00000028661.1"/>
    <property type="gene ID" value="ENSSLUG00000012512.1"/>
</dbReference>
<evidence type="ECO:0000259" key="23">
    <source>
        <dbReference type="Pfam" id="PF02775"/>
    </source>
</evidence>
<comment type="catalytic activity">
    <reaction evidence="19">
        <text>(2R)-hydroxyhexadecanoyl-CoA = pentadecanal + formyl-CoA</text>
        <dbReference type="Rhea" id="RHEA:55212"/>
        <dbReference type="ChEBI" id="CHEBI:17302"/>
        <dbReference type="ChEBI" id="CHEBI:57376"/>
        <dbReference type="ChEBI" id="CHEBI:138654"/>
    </reaction>
    <physiologicalReaction direction="left-to-right" evidence="19">
        <dbReference type="Rhea" id="RHEA:55213"/>
    </physiologicalReaction>
</comment>
<feature type="domain" description="Thiamine pyrophosphate enzyme TPP-binding" evidence="23">
    <location>
        <begin position="467"/>
        <end position="615"/>
    </location>
</feature>
<comment type="catalytic activity">
    <reaction evidence="18">
        <text>2-hydroxyoctadecanoyl-CoA = heptadecanal + formyl-CoA</text>
        <dbReference type="Rhea" id="RHEA:55196"/>
        <dbReference type="ChEBI" id="CHEBI:57376"/>
        <dbReference type="ChEBI" id="CHEBI:74116"/>
        <dbReference type="ChEBI" id="CHEBI:138631"/>
    </reaction>
    <physiologicalReaction direction="left-to-right" evidence="18">
        <dbReference type="Rhea" id="RHEA:55197"/>
    </physiologicalReaction>
</comment>
<keyword evidence="12 20" id="KW-0786">Thiamine pyrophosphate</keyword>
<dbReference type="Gene3D" id="3.40.50.970">
    <property type="match status" value="2"/>
</dbReference>
<dbReference type="GO" id="GO:0050660">
    <property type="term" value="F:flavin adenine dinucleotide binding"/>
    <property type="evidence" value="ECO:0007669"/>
    <property type="project" value="TreeGrafter"/>
</dbReference>
<dbReference type="Pfam" id="PF02776">
    <property type="entry name" value="TPP_enzyme_N"/>
    <property type="match status" value="1"/>
</dbReference>
<evidence type="ECO:0000256" key="11">
    <source>
        <dbReference type="ARBA" id="ARBA00022989"/>
    </source>
</evidence>
<evidence type="ECO:0000256" key="9">
    <source>
        <dbReference type="ARBA" id="ARBA00022832"/>
    </source>
</evidence>
<keyword evidence="9" id="KW-0276">Fatty acid metabolism</keyword>
<dbReference type="InterPro" id="IPR029035">
    <property type="entry name" value="DHS-like_NAD/FAD-binding_dom"/>
</dbReference>
<evidence type="ECO:0000256" key="21">
    <source>
        <dbReference type="SAM" id="Phobius"/>
    </source>
</evidence>
<dbReference type="PROSITE" id="PS00187">
    <property type="entry name" value="TPP_ENZYMES"/>
    <property type="match status" value="1"/>
</dbReference>
<evidence type="ECO:0000259" key="24">
    <source>
        <dbReference type="Pfam" id="PF02776"/>
    </source>
</evidence>
<name>A0A8C9YNE6_SANLU</name>
<evidence type="ECO:0000256" key="17">
    <source>
        <dbReference type="ARBA" id="ARBA00032551"/>
    </source>
</evidence>
<comment type="subcellular location">
    <subcellularLocation>
        <location evidence="3">Endoplasmic reticulum membrane</location>
        <topology evidence="3">Single-pass membrane protein</topology>
    </subcellularLocation>
</comment>
<dbReference type="Gene3D" id="3.40.50.1220">
    <property type="entry name" value="TPP-binding domain"/>
    <property type="match status" value="1"/>
</dbReference>
<sequence>GLLPHPDMESFGAIGTVLGCSAGIAVGGLVFAACKLGLLYQLFHKTETKSPRHGGESVAEVLRAHGVKYVFTLVGGHISPILVACEKLGIRIVDTRHEATAVFAADAVARLSGTVGIAAVTAGPGLTNTVTAVKNAQMAESPLLLMGGAAGTLLQGRGALQDIDQMSLFKPLCKFCASIRTIREIVPTVRKALAIAQSGTPGPVFIEFPIDTLYPYHLVSKEFGVKNPPKGLMGKIVSWYLNNHLMNLFAGAWETRDMSPLPVDIPQATDDQVQKCIELVSRAKKPVILLGSQATLPPTPADDIRNALEDLGIPCFLGGMSRGMLGKDSPIHIRQNRRDALKEADVVLLAGTVCDFRLSYGRVLNRRSKIIAVNRDKSQLMKNSDMFWKPTIAIQGDAGSFLVRLSNGLKGHRCPEEWPQSLKAGDMTKENANRAKADEKTERHLNPLKVLHCVDELMAEDSIIVADGGDFVGSAAYIMRPRGPMRWLDPGAFGTLGVGGGFALGAKLCRPESEVWIVYGDGSLGYSVAEFDTFTRHKTPVIAVVGNDACWSQISREQVPILGSNVACGLAFTDYHIVTDGYGGKGYLVGREDEDRLSDIISQAQRETQEGKATLLNVLIGKTNFREGSISV</sequence>
<dbReference type="InterPro" id="IPR012001">
    <property type="entry name" value="Thiamin_PyroP_enz_TPP-bd_dom"/>
</dbReference>
<dbReference type="InterPro" id="IPR012000">
    <property type="entry name" value="Thiamin_PyroP_enz_cen_dom"/>
</dbReference>
<gene>
    <name evidence="25" type="primary">ilvbl</name>
</gene>
<keyword evidence="14 21" id="KW-0472">Membrane</keyword>
<dbReference type="GO" id="GO:0006631">
    <property type="term" value="P:fatty acid metabolic process"/>
    <property type="evidence" value="ECO:0007669"/>
    <property type="project" value="UniProtKB-KW"/>
</dbReference>
<evidence type="ECO:0000256" key="13">
    <source>
        <dbReference type="ARBA" id="ARBA00023098"/>
    </source>
</evidence>
<keyword evidence="11 21" id="KW-1133">Transmembrane helix</keyword>
<dbReference type="InterPro" id="IPR045229">
    <property type="entry name" value="TPP_enz"/>
</dbReference>
<reference evidence="25" key="1">
    <citation type="submission" date="2025-08" db="UniProtKB">
        <authorList>
            <consortium name="Ensembl"/>
        </authorList>
    </citation>
    <scope>IDENTIFICATION</scope>
</reference>
<evidence type="ECO:0000256" key="19">
    <source>
        <dbReference type="ARBA" id="ARBA00048767"/>
    </source>
</evidence>
<dbReference type="Pfam" id="PF02775">
    <property type="entry name" value="TPP_enzyme_C"/>
    <property type="match status" value="1"/>
</dbReference>
<keyword evidence="8" id="KW-0256">Endoplasmic reticulum</keyword>
<keyword evidence="13" id="KW-0443">Lipid metabolism</keyword>
<evidence type="ECO:0000256" key="2">
    <source>
        <dbReference type="ARBA" id="ARBA00001964"/>
    </source>
</evidence>
<evidence type="ECO:0000256" key="15">
    <source>
        <dbReference type="ARBA" id="ARBA00023239"/>
    </source>
</evidence>
<dbReference type="CDD" id="cd07035">
    <property type="entry name" value="TPP_PYR_POX_like"/>
    <property type="match status" value="1"/>
</dbReference>
<dbReference type="InterPro" id="IPR000399">
    <property type="entry name" value="TPP-bd_CS"/>
</dbReference>
<evidence type="ECO:0000256" key="18">
    <source>
        <dbReference type="ARBA" id="ARBA00048738"/>
    </source>
</evidence>
<keyword evidence="10" id="KW-0460">Magnesium</keyword>
<comment type="cofactor">
    <cofactor evidence="1">
        <name>Mg(2+)</name>
        <dbReference type="ChEBI" id="CHEBI:18420"/>
    </cofactor>
</comment>
<dbReference type="GO" id="GO:0030976">
    <property type="term" value="F:thiamine pyrophosphate binding"/>
    <property type="evidence" value="ECO:0007669"/>
    <property type="project" value="InterPro"/>
</dbReference>
<evidence type="ECO:0000256" key="7">
    <source>
        <dbReference type="ARBA" id="ARBA00022723"/>
    </source>
</evidence>
<evidence type="ECO:0000313" key="26">
    <source>
        <dbReference type="Proteomes" id="UP000694568"/>
    </source>
</evidence>
<dbReference type="GO" id="GO:0000287">
    <property type="term" value="F:magnesium ion binding"/>
    <property type="evidence" value="ECO:0007669"/>
    <property type="project" value="InterPro"/>
</dbReference>
<evidence type="ECO:0000256" key="10">
    <source>
        <dbReference type="ARBA" id="ARBA00022842"/>
    </source>
</evidence>
<dbReference type="SUPFAM" id="SSF52518">
    <property type="entry name" value="Thiamin diphosphate-binding fold (THDP-binding)"/>
    <property type="match status" value="2"/>
</dbReference>
<evidence type="ECO:0000256" key="16">
    <source>
        <dbReference type="ARBA" id="ARBA00030510"/>
    </source>
</evidence>
<dbReference type="PANTHER" id="PTHR18968">
    <property type="entry name" value="THIAMINE PYROPHOSPHATE ENZYMES"/>
    <property type="match status" value="1"/>
</dbReference>
<comment type="similarity">
    <text evidence="4 20">Belongs to the TPP enzyme family.</text>
</comment>
<dbReference type="GeneTree" id="ENSGT00940000158035"/>
<evidence type="ECO:0000256" key="6">
    <source>
        <dbReference type="ARBA" id="ARBA00022692"/>
    </source>
</evidence>
<dbReference type="GO" id="GO:0009097">
    <property type="term" value="P:isoleucine biosynthetic process"/>
    <property type="evidence" value="ECO:0007669"/>
    <property type="project" value="TreeGrafter"/>
</dbReference>
<dbReference type="GO" id="GO:0005789">
    <property type="term" value="C:endoplasmic reticulum membrane"/>
    <property type="evidence" value="ECO:0007669"/>
    <property type="project" value="UniProtKB-SubCell"/>
</dbReference>
<dbReference type="CDD" id="cd02004">
    <property type="entry name" value="TPP_BZL_OCoD_HPCL"/>
    <property type="match status" value="1"/>
</dbReference>
<dbReference type="Pfam" id="PF00205">
    <property type="entry name" value="TPP_enzyme_M"/>
    <property type="match status" value="1"/>
</dbReference>
<evidence type="ECO:0000313" key="25">
    <source>
        <dbReference type="Ensembl" id="ENSSLUP00000028661.1"/>
    </source>
</evidence>
<reference evidence="25" key="2">
    <citation type="submission" date="2025-09" db="UniProtKB">
        <authorList>
            <consortium name="Ensembl"/>
        </authorList>
    </citation>
    <scope>IDENTIFICATION</scope>
</reference>
<dbReference type="GO" id="GO:0016829">
    <property type="term" value="F:lyase activity"/>
    <property type="evidence" value="ECO:0007669"/>
    <property type="project" value="UniProtKB-KW"/>
</dbReference>
<proteinExistence type="inferred from homology"/>